<reference evidence="2" key="1">
    <citation type="journal article" date="2020" name="mSystems">
        <title>Genome- and Community-Level Interaction Insights into Carbon Utilization and Element Cycling Functions of Hydrothermarchaeota in Hydrothermal Sediment.</title>
        <authorList>
            <person name="Zhou Z."/>
            <person name="Liu Y."/>
            <person name="Xu W."/>
            <person name="Pan J."/>
            <person name="Luo Z.H."/>
            <person name="Li M."/>
        </authorList>
    </citation>
    <scope>NUCLEOTIDE SEQUENCE [LARGE SCALE GENOMIC DNA]</scope>
    <source>
        <strain evidence="2">SpSt-1105</strain>
    </source>
</reference>
<accession>A0A7J3Z8Y5</accession>
<dbReference type="AlphaFoldDB" id="A0A7J3Z8Y5"/>
<organism evidence="2">
    <name type="scientific">Ignisphaera aggregans</name>
    <dbReference type="NCBI Taxonomy" id="334771"/>
    <lineage>
        <taxon>Archaea</taxon>
        <taxon>Thermoproteota</taxon>
        <taxon>Thermoprotei</taxon>
        <taxon>Desulfurococcales</taxon>
        <taxon>Desulfurococcaceae</taxon>
        <taxon>Ignisphaera</taxon>
    </lineage>
</organism>
<gene>
    <name evidence="2" type="ORF">ENM66_07435</name>
</gene>
<keyword evidence="1" id="KW-1133">Transmembrane helix</keyword>
<name>A0A7J3Z8Y5_9CREN</name>
<proteinExistence type="predicted"/>
<evidence type="ECO:0000256" key="1">
    <source>
        <dbReference type="SAM" id="Phobius"/>
    </source>
</evidence>
<keyword evidence="1" id="KW-0472">Membrane</keyword>
<evidence type="ECO:0000313" key="2">
    <source>
        <dbReference type="EMBL" id="HHQ51161.1"/>
    </source>
</evidence>
<sequence length="60" mass="6550">MLLKSCEEGKRNIYLVSYLSCKGVAMRLRGIAAGTVVALVIMVSVTAYALWKIWEATTLG</sequence>
<protein>
    <submittedName>
        <fullName evidence="2">Uncharacterized protein</fullName>
    </submittedName>
</protein>
<comment type="caution">
    <text evidence="2">The sequence shown here is derived from an EMBL/GenBank/DDBJ whole genome shotgun (WGS) entry which is preliminary data.</text>
</comment>
<keyword evidence="1" id="KW-0812">Transmembrane</keyword>
<feature type="transmembrane region" description="Helical" evidence="1">
    <location>
        <begin position="31"/>
        <end position="51"/>
    </location>
</feature>
<dbReference type="EMBL" id="DRYQ01000108">
    <property type="protein sequence ID" value="HHQ51161.1"/>
    <property type="molecule type" value="Genomic_DNA"/>
</dbReference>